<dbReference type="InterPro" id="IPR027417">
    <property type="entry name" value="P-loop_NTPase"/>
</dbReference>
<name>A0ABS6KDR0_9FIRM</name>
<comment type="caution">
    <text evidence="10">The sequence shown here is derived from an EMBL/GenBank/DDBJ whole genome shotgun (WGS) entry which is preliminary data.</text>
</comment>
<dbReference type="RefSeq" id="WP_238727482.1">
    <property type="nucleotide sequence ID" value="NZ_JAHQCX010000022.1"/>
</dbReference>
<dbReference type="Gene3D" id="3.40.50.300">
    <property type="entry name" value="P-loop containing nucleotide triphosphate hydrolases"/>
    <property type="match status" value="2"/>
</dbReference>
<gene>
    <name evidence="10" type="ORF">KTH90_21895</name>
</gene>
<dbReference type="PROSITE" id="PS50893">
    <property type="entry name" value="ABC_TRANSPORTER_2"/>
    <property type="match status" value="2"/>
</dbReference>
<protein>
    <submittedName>
        <fullName evidence="10">Sugar ABC transporter ATP-binding protein</fullName>
    </submittedName>
</protein>
<dbReference type="Pfam" id="PF00005">
    <property type="entry name" value="ABC_tran"/>
    <property type="match status" value="2"/>
</dbReference>
<dbReference type="SMART" id="SM00382">
    <property type="entry name" value="AAA"/>
    <property type="match status" value="2"/>
</dbReference>
<evidence type="ECO:0000256" key="1">
    <source>
        <dbReference type="ARBA" id="ARBA00022448"/>
    </source>
</evidence>
<dbReference type="CDD" id="cd03215">
    <property type="entry name" value="ABC_Carb_Monos_II"/>
    <property type="match status" value="1"/>
</dbReference>
<dbReference type="PROSITE" id="PS00211">
    <property type="entry name" value="ABC_TRANSPORTER_1"/>
    <property type="match status" value="1"/>
</dbReference>
<evidence type="ECO:0000256" key="7">
    <source>
        <dbReference type="ARBA" id="ARBA00022967"/>
    </source>
</evidence>
<evidence type="ECO:0000259" key="9">
    <source>
        <dbReference type="PROSITE" id="PS50893"/>
    </source>
</evidence>
<keyword evidence="5" id="KW-0547">Nucleotide-binding</keyword>
<dbReference type="PANTHER" id="PTHR43790">
    <property type="entry name" value="CARBOHYDRATE TRANSPORT ATP-BINDING PROTEIN MG119-RELATED"/>
    <property type="match status" value="1"/>
</dbReference>
<feature type="domain" description="ABC transporter" evidence="9">
    <location>
        <begin position="18"/>
        <end position="253"/>
    </location>
</feature>
<evidence type="ECO:0000256" key="2">
    <source>
        <dbReference type="ARBA" id="ARBA00022475"/>
    </source>
</evidence>
<keyword evidence="7" id="KW-1278">Translocase</keyword>
<reference evidence="10 11" key="1">
    <citation type="submission" date="2021-06" db="EMBL/GenBank/DDBJ databases">
        <title>Description of novel taxa of the family Lachnospiraceae.</title>
        <authorList>
            <person name="Chaplin A.V."/>
            <person name="Sokolova S.R."/>
            <person name="Pikina A.P."/>
            <person name="Korzhanova M."/>
            <person name="Belova V."/>
            <person name="Korostin D."/>
            <person name="Efimov B.A."/>
        </authorList>
    </citation>
    <scope>NUCLEOTIDE SEQUENCE [LARGE SCALE GENOMIC DNA]</scope>
    <source>
        <strain evidence="10 11">ASD4241</strain>
    </source>
</reference>
<keyword evidence="4" id="KW-0677">Repeat</keyword>
<sequence length="504" mass="55023">MAEKYMKNDHIVSDEIVMEAKGICKSFPGVKALSDVDITIHKGEVVALLGENGAGKSTLIKVLSGIYKQEIGTVAMEGKEMNFELPSDATNAGIGVIHQELNYVSTISVAENIFMGNIPKKYGLVDYKTMYRQSKEILSLVGLTIDPKINIGDCSVAQKQLIEIAKVMSNNAKVLILDEPTSALNDIEVGYLFQLIHKAASEGVSIFYISHKLDELFEVADRVVVMRDGCVTGQIDMKEATNDLLISKMVGRELDDMYPKIGGVVGEVALQVENLTTDSLKSVSFEARNGEILGIYGLMGSGHQAIGSALYGQDIVHEGKIRINNKNLIPKTPLDAINAGLAYVPAERKTEGLVLNQSVAVNTMAGYYSKSHKKILNNRLEIEKTKKWVDKFSIKTPTIDTAVESLSGGNQQKVILSRCLELDPDVLILNEPTRGIDVGAKSEIYRILDQLCQEGKCVIIITSEMPELLAMSDKIMVMSDGQKSGFLNKDEATQELVVQYAIGG</sequence>
<evidence type="ECO:0000256" key="3">
    <source>
        <dbReference type="ARBA" id="ARBA00022597"/>
    </source>
</evidence>
<evidence type="ECO:0000256" key="8">
    <source>
        <dbReference type="ARBA" id="ARBA00023136"/>
    </source>
</evidence>
<proteinExistence type="predicted"/>
<keyword evidence="11" id="KW-1185">Reference proteome</keyword>
<keyword evidence="6 10" id="KW-0067">ATP-binding</keyword>
<dbReference type="Proteomes" id="UP001314681">
    <property type="component" value="Unassembled WGS sequence"/>
</dbReference>
<dbReference type="InterPro" id="IPR017871">
    <property type="entry name" value="ABC_transporter-like_CS"/>
</dbReference>
<dbReference type="PANTHER" id="PTHR43790:SF3">
    <property type="entry name" value="D-ALLOSE IMPORT ATP-BINDING PROTEIN ALSA-RELATED"/>
    <property type="match status" value="1"/>
</dbReference>
<keyword evidence="3" id="KW-0762">Sugar transport</keyword>
<dbReference type="SUPFAM" id="SSF52540">
    <property type="entry name" value="P-loop containing nucleoside triphosphate hydrolases"/>
    <property type="match status" value="2"/>
</dbReference>
<accession>A0ABS6KDR0</accession>
<keyword evidence="1" id="KW-0813">Transport</keyword>
<dbReference type="EMBL" id="JAHQCX010000022">
    <property type="protein sequence ID" value="MBU9728647.1"/>
    <property type="molecule type" value="Genomic_DNA"/>
</dbReference>
<organism evidence="10 11">
    <name type="scientific">Diplocloster modestus</name>
    <dbReference type="NCBI Taxonomy" id="2850322"/>
    <lineage>
        <taxon>Bacteria</taxon>
        <taxon>Bacillati</taxon>
        <taxon>Bacillota</taxon>
        <taxon>Clostridia</taxon>
        <taxon>Lachnospirales</taxon>
        <taxon>Lachnospiraceae</taxon>
        <taxon>Diplocloster</taxon>
    </lineage>
</organism>
<evidence type="ECO:0000256" key="4">
    <source>
        <dbReference type="ARBA" id="ARBA00022737"/>
    </source>
</evidence>
<evidence type="ECO:0000256" key="6">
    <source>
        <dbReference type="ARBA" id="ARBA00022840"/>
    </source>
</evidence>
<dbReference type="CDD" id="cd03216">
    <property type="entry name" value="ABC_Carb_Monos_I"/>
    <property type="match status" value="1"/>
</dbReference>
<keyword evidence="8" id="KW-0472">Membrane</keyword>
<feature type="domain" description="ABC transporter" evidence="9">
    <location>
        <begin position="252"/>
        <end position="500"/>
    </location>
</feature>
<dbReference type="GO" id="GO:0005524">
    <property type="term" value="F:ATP binding"/>
    <property type="evidence" value="ECO:0007669"/>
    <property type="project" value="UniProtKB-KW"/>
</dbReference>
<evidence type="ECO:0000313" key="11">
    <source>
        <dbReference type="Proteomes" id="UP001314681"/>
    </source>
</evidence>
<keyword evidence="2" id="KW-1003">Cell membrane</keyword>
<evidence type="ECO:0000313" key="10">
    <source>
        <dbReference type="EMBL" id="MBU9728647.1"/>
    </source>
</evidence>
<dbReference type="InterPro" id="IPR050107">
    <property type="entry name" value="ABC_carbohydrate_import_ATPase"/>
</dbReference>
<dbReference type="InterPro" id="IPR003439">
    <property type="entry name" value="ABC_transporter-like_ATP-bd"/>
</dbReference>
<evidence type="ECO:0000256" key="5">
    <source>
        <dbReference type="ARBA" id="ARBA00022741"/>
    </source>
</evidence>
<dbReference type="InterPro" id="IPR003593">
    <property type="entry name" value="AAA+_ATPase"/>
</dbReference>